<dbReference type="GO" id="GO:0072345">
    <property type="term" value="F:NAADP-sensitive calcium-release channel activity"/>
    <property type="evidence" value="ECO:0007669"/>
    <property type="project" value="TreeGrafter"/>
</dbReference>
<dbReference type="PANTHER" id="PTHR12127:SF7">
    <property type="entry name" value="SD02261P"/>
    <property type="match status" value="1"/>
</dbReference>
<comment type="caution">
    <text evidence="1">The sequence shown here is derived from an EMBL/GenBank/DDBJ whole genome shotgun (WGS) entry which is preliminary data.</text>
</comment>
<gene>
    <name evidence="1" type="ORF">PACLA_8A073375</name>
</gene>
<dbReference type="EMBL" id="CACRXK020016422">
    <property type="protein sequence ID" value="CAB4029798.1"/>
    <property type="molecule type" value="Genomic_DNA"/>
</dbReference>
<organism evidence="1 2">
    <name type="scientific">Paramuricea clavata</name>
    <name type="common">Red gorgonian</name>
    <name type="synonym">Violescent sea-whip</name>
    <dbReference type="NCBI Taxonomy" id="317549"/>
    <lineage>
        <taxon>Eukaryota</taxon>
        <taxon>Metazoa</taxon>
        <taxon>Cnidaria</taxon>
        <taxon>Anthozoa</taxon>
        <taxon>Octocorallia</taxon>
        <taxon>Malacalcyonacea</taxon>
        <taxon>Plexauridae</taxon>
        <taxon>Paramuricea</taxon>
    </lineage>
</organism>
<accession>A0A7D9JHU0</accession>
<dbReference type="GO" id="GO:0005886">
    <property type="term" value="C:plasma membrane"/>
    <property type="evidence" value="ECO:0007669"/>
    <property type="project" value="TreeGrafter"/>
</dbReference>
<name>A0A7D9JHU0_PARCT</name>
<reference evidence="1" key="1">
    <citation type="submission" date="2020-04" db="EMBL/GenBank/DDBJ databases">
        <authorList>
            <person name="Alioto T."/>
            <person name="Alioto T."/>
            <person name="Gomez Garrido J."/>
        </authorList>
    </citation>
    <scope>NUCLEOTIDE SEQUENCE</scope>
    <source>
        <strain evidence="1">A484AB</strain>
    </source>
</reference>
<dbReference type="Proteomes" id="UP001152795">
    <property type="component" value="Unassembled WGS sequence"/>
</dbReference>
<evidence type="ECO:0000313" key="2">
    <source>
        <dbReference type="Proteomes" id="UP001152795"/>
    </source>
</evidence>
<keyword evidence="2" id="KW-1185">Reference proteome</keyword>
<dbReference type="OrthoDB" id="263481at2759"/>
<protein>
    <submittedName>
        <fullName evidence="1">Mucolipin-3-like isoform X1</fullName>
    </submittedName>
</protein>
<proteinExistence type="predicted"/>
<feature type="non-terminal residue" evidence="1">
    <location>
        <position position="1"/>
    </location>
</feature>
<dbReference type="InterPro" id="IPR039031">
    <property type="entry name" value="Mucolipin"/>
</dbReference>
<dbReference type="GO" id="GO:0005765">
    <property type="term" value="C:lysosomal membrane"/>
    <property type="evidence" value="ECO:0007669"/>
    <property type="project" value="TreeGrafter"/>
</dbReference>
<dbReference type="PANTHER" id="PTHR12127">
    <property type="entry name" value="MUCOLIPIN"/>
    <property type="match status" value="1"/>
</dbReference>
<evidence type="ECO:0000313" key="1">
    <source>
        <dbReference type="EMBL" id="CAB4029798.1"/>
    </source>
</evidence>
<sequence>MTSYSHHWLFHRNKMANRHNSEQEQPIFKSGVHPDLYGAINSVSGEQTIDTEKMRARLKWHYMNAYEKYKAGGRKPWKLIIQIIKIFLVTAQICWFGKLRFAVVTYLDETHEVFHGLLFKNNG</sequence>
<dbReference type="AlphaFoldDB" id="A0A7D9JHU0"/>